<evidence type="ECO:0000313" key="2">
    <source>
        <dbReference type="EMBL" id="GEC99510.1"/>
    </source>
</evidence>
<evidence type="ECO:0008006" key="4">
    <source>
        <dbReference type="Google" id="ProtNLM"/>
    </source>
</evidence>
<comment type="caution">
    <text evidence="2">The sequence shown here is derived from an EMBL/GenBank/DDBJ whole genome shotgun (WGS) entry which is preliminary data.</text>
</comment>
<feature type="compositionally biased region" description="Basic and acidic residues" evidence="1">
    <location>
        <begin position="1"/>
        <end position="25"/>
    </location>
</feature>
<dbReference type="Proteomes" id="UP000315730">
    <property type="component" value="Unassembled WGS sequence"/>
</dbReference>
<feature type="region of interest" description="Disordered" evidence="1">
    <location>
        <begin position="1"/>
        <end position="33"/>
    </location>
</feature>
<accession>A0A4Y4D9S5</accession>
<gene>
    <name evidence="2" type="ORF">KVA01_16650</name>
</gene>
<reference evidence="2 3" key="1">
    <citation type="submission" date="2019-06" db="EMBL/GenBank/DDBJ databases">
        <title>Whole genome shotgun sequence of Kocuria varians NBRC 15358.</title>
        <authorList>
            <person name="Hosoyama A."/>
            <person name="Uohara A."/>
            <person name="Ohji S."/>
            <person name="Ichikawa N."/>
        </authorList>
    </citation>
    <scope>NUCLEOTIDE SEQUENCE [LARGE SCALE GENOMIC DNA]</scope>
    <source>
        <strain evidence="2 3">NBRC 15358</strain>
    </source>
</reference>
<dbReference type="AlphaFoldDB" id="A0A4Y4D9S5"/>
<evidence type="ECO:0000313" key="3">
    <source>
        <dbReference type="Proteomes" id="UP000315730"/>
    </source>
</evidence>
<name>A0A4Y4D9S5_KOCVA</name>
<sequence length="86" mass="9806">MLPAGEENHHDHCDISQTVRRDGGEARAAGGRTGRSKRYYLREAVETHINRLVQEYEILEIAQNVRAGRERTYTLAEVEKILDLGD</sequence>
<dbReference type="EMBL" id="BJNW01000013">
    <property type="protein sequence ID" value="GEC99510.1"/>
    <property type="molecule type" value="Genomic_DNA"/>
</dbReference>
<proteinExistence type="predicted"/>
<keyword evidence="3" id="KW-1185">Reference proteome</keyword>
<organism evidence="2 3">
    <name type="scientific">Kocuria varians</name>
    <name type="common">Micrococcus varians</name>
    <dbReference type="NCBI Taxonomy" id="1272"/>
    <lineage>
        <taxon>Bacteria</taxon>
        <taxon>Bacillati</taxon>
        <taxon>Actinomycetota</taxon>
        <taxon>Actinomycetes</taxon>
        <taxon>Micrococcales</taxon>
        <taxon>Micrococcaceae</taxon>
        <taxon>Kocuria</taxon>
    </lineage>
</organism>
<evidence type="ECO:0000256" key="1">
    <source>
        <dbReference type="SAM" id="MobiDB-lite"/>
    </source>
</evidence>
<protein>
    <recommendedName>
        <fullName evidence="4">CopG family transcriptional regulator</fullName>
    </recommendedName>
</protein>